<sequence length="430" mass="47593">MHKIRDAQIRDVLQVSFEEGLKSEESVVKMLPTFITANTTTIKKNFIALDLGGTGFRIYLIGTTGEILHEIVTKIPENMKKGSIDNLMFFIAESLREFLIKHQLPLDNKFPVGFTFSYPCIHNNLTSATLIKWTKGFCAYGFTGKDIVELFRDACSLVKLEIGTITLINDTVGTLLACSLNDNSCSVGLVVATGFNIAYMERLANIPKLKKLHKNGNKEICINTEVGAFGDNGAIDAYKTKFDTSLDNNSINKGQQTFEKMISGMYLCELMRFVAIDLFLAGLIFNDKPTAISLLENDGFFKTSTMTRIAEYMRYNKPLGKIQNLIKKAGFTASLTDCAVLEHISSVICSRSEFLCAAAVAAICQRINKQKITIGVDSALFCTKRTLLNLESKIECLTEKKIELIDTEEASGRGAAAAFQENGRISGKFF</sequence>
<comment type="caution">
    <text evidence="1">The sequence shown here is derived from an EMBL/GenBank/DDBJ whole genome shotgun (WGS) entry which is preliminary data.</text>
</comment>
<organism evidence="1 2">
    <name type="scientific">Meloidogyne enterolobii</name>
    <name type="common">Root-knot nematode worm</name>
    <name type="synonym">Meloidogyne mayaguensis</name>
    <dbReference type="NCBI Taxonomy" id="390850"/>
    <lineage>
        <taxon>Eukaryota</taxon>
        <taxon>Metazoa</taxon>
        <taxon>Ecdysozoa</taxon>
        <taxon>Nematoda</taxon>
        <taxon>Chromadorea</taxon>
        <taxon>Rhabditida</taxon>
        <taxon>Tylenchina</taxon>
        <taxon>Tylenchomorpha</taxon>
        <taxon>Tylenchoidea</taxon>
        <taxon>Meloidogynidae</taxon>
        <taxon>Meloidogyninae</taxon>
        <taxon>Meloidogyne</taxon>
    </lineage>
</organism>
<keyword evidence="2" id="KW-1185">Reference proteome</keyword>
<reference evidence="1" key="1">
    <citation type="submission" date="2023-11" db="EMBL/GenBank/DDBJ databases">
        <authorList>
            <person name="Poullet M."/>
        </authorList>
    </citation>
    <scope>NUCLEOTIDE SEQUENCE</scope>
    <source>
        <strain evidence="1">E1834</strain>
    </source>
</reference>
<name>A0ACB1AN41_MELEN</name>
<evidence type="ECO:0000313" key="1">
    <source>
        <dbReference type="EMBL" id="CAK5091420.1"/>
    </source>
</evidence>
<accession>A0ACB1AN41</accession>
<gene>
    <name evidence="1" type="ORF">MENTE1834_LOCUS39257</name>
</gene>
<proteinExistence type="predicted"/>
<dbReference type="Proteomes" id="UP001497535">
    <property type="component" value="Unassembled WGS sequence"/>
</dbReference>
<dbReference type="EMBL" id="CAVMJV010000088">
    <property type="protein sequence ID" value="CAK5091420.1"/>
    <property type="molecule type" value="Genomic_DNA"/>
</dbReference>
<protein>
    <submittedName>
        <fullName evidence="1">Uncharacterized protein</fullName>
    </submittedName>
</protein>
<evidence type="ECO:0000313" key="2">
    <source>
        <dbReference type="Proteomes" id="UP001497535"/>
    </source>
</evidence>